<dbReference type="EMBL" id="BJMH01000002">
    <property type="protein sequence ID" value="GEB30974.1"/>
    <property type="molecule type" value="Genomic_DNA"/>
</dbReference>
<organism evidence="2 3">
    <name type="scientific">Brevibacillus parabrevis</name>
    <dbReference type="NCBI Taxonomy" id="54914"/>
    <lineage>
        <taxon>Bacteria</taxon>
        <taxon>Bacillati</taxon>
        <taxon>Bacillota</taxon>
        <taxon>Bacilli</taxon>
        <taxon>Bacillales</taxon>
        <taxon>Paenibacillaceae</taxon>
        <taxon>Brevibacillus</taxon>
    </lineage>
</organism>
<gene>
    <name evidence="2" type="ORF">BPA01_05540</name>
</gene>
<name>A0A4Y3PBX0_BREPA</name>
<feature type="region of interest" description="Disordered" evidence="1">
    <location>
        <begin position="42"/>
        <end position="62"/>
    </location>
</feature>
<protein>
    <submittedName>
        <fullName evidence="2">Uncharacterized protein</fullName>
    </submittedName>
</protein>
<keyword evidence="3" id="KW-1185">Reference proteome</keyword>
<sequence length="62" mass="7000">MGMEIRAKMAASLLRRAFEGMQVYWMADTEISVQMAASLPDKNTEGEPIYRKARGAHSHEET</sequence>
<evidence type="ECO:0000256" key="1">
    <source>
        <dbReference type="SAM" id="MobiDB-lite"/>
    </source>
</evidence>
<proteinExistence type="predicted"/>
<comment type="caution">
    <text evidence="2">The sequence shown here is derived from an EMBL/GenBank/DDBJ whole genome shotgun (WGS) entry which is preliminary data.</text>
</comment>
<dbReference type="Proteomes" id="UP000316882">
    <property type="component" value="Unassembled WGS sequence"/>
</dbReference>
<evidence type="ECO:0000313" key="3">
    <source>
        <dbReference type="Proteomes" id="UP000316882"/>
    </source>
</evidence>
<accession>A0A4Y3PBX0</accession>
<reference evidence="2 3" key="1">
    <citation type="submission" date="2019-06" db="EMBL/GenBank/DDBJ databases">
        <title>Whole genome shotgun sequence of Brevibacillus parabrevis NBRC 12334.</title>
        <authorList>
            <person name="Hosoyama A."/>
            <person name="Uohara A."/>
            <person name="Ohji S."/>
            <person name="Ichikawa N."/>
        </authorList>
    </citation>
    <scope>NUCLEOTIDE SEQUENCE [LARGE SCALE GENOMIC DNA]</scope>
    <source>
        <strain evidence="2 3">NBRC 12334</strain>
    </source>
</reference>
<dbReference type="RefSeq" id="WP_141254105.1">
    <property type="nucleotide sequence ID" value="NZ_BJMH01000002.1"/>
</dbReference>
<dbReference type="AlphaFoldDB" id="A0A4Y3PBX0"/>
<evidence type="ECO:0000313" key="2">
    <source>
        <dbReference type="EMBL" id="GEB30974.1"/>
    </source>
</evidence>